<evidence type="ECO:0000256" key="3">
    <source>
        <dbReference type="PROSITE-ProRule" id="PRU00339"/>
    </source>
</evidence>
<comment type="caution">
    <text evidence="7">The sequence shown here is derived from an EMBL/GenBank/DDBJ whole genome shotgun (WGS) entry which is preliminary data.</text>
</comment>
<dbReference type="AlphaFoldDB" id="A0A4S1E3N8"/>
<dbReference type="SUPFAM" id="SSF56601">
    <property type="entry name" value="beta-lactamase/transpeptidase-like"/>
    <property type="match status" value="1"/>
</dbReference>
<dbReference type="PANTHER" id="PTHR46825:SF11">
    <property type="entry name" value="PENICILLIN-BINDING PROTEIN 4"/>
    <property type="match status" value="1"/>
</dbReference>
<reference evidence="7 8" key="1">
    <citation type="submission" date="2019-04" db="EMBL/GenBank/DDBJ databases">
        <authorList>
            <person name="Liu A."/>
        </authorList>
    </citation>
    <scope>NUCLEOTIDE SEQUENCE [LARGE SCALE GENOMIC DNA]</scope>
    <source>
        <strain evidence="7 8">RZ03</strain>
    </source>
</reference>
<dbReference type="Pfam" id="PF11954">
    <property type="entry name" value="DUF3471"/>
    <property type="match status" value="1"/>
</dbReference>
<comment type="subcellular location">
    <subcellularLocation>
        <location evidence="1">Membrane</location>
    </subcellularLocation>
</comment>
<evidence type="ECO:0000256" key="1">
    <source>
        <dbReference type="ARBA" id="ARBA00004370"/>
    </source>
</evidence>
<feature type="chain" id="PRO_5020330665" evidence="4">
    <location>
        <begin position="29"/>
        <end position="586"/>
    </location>
</feature>
<sequence length="586" mass="65548">MKSNSNYQLFKNGTLLLSLLLICNICFAQTKVEQIDKLISMYGAYGKFNGSVLVSDHGKVIYKKGFGMANMEWDIPNKPNTKHRLGSITKQFTAMLILQLAADGKLDLQEPITKYLPDYPKKTGDKITTHHLLTHTSGIPNYTSFPKFFQEESRNPYTPNEFVKKFADKALDFSPGEKFSYSNSGYFLLGVIVEKLSGKTYEQMLHDKIFIPLNMNESGYDNHSDILKNRATGYENRGNKFINSNYLDMSIPYAAGSMYSTVEDLYKWDQALYTNTILSKDYMDMYFKPYISAFGNSHYAYGWGVGYNKIGKSADSIYTIGHGGGINGFNTNISRAPSDKSLVVLLNNTGRAPLNQMTRAIRGIMYGKDYKLPKKSVANEVLGVIEEKGIDAGITHYNTIKDSETYSLRENEMNGIGYQLMSSGKVEAAAKVFKLNIDAFPKSSNAYDSYGEALMNLEKNDLAIENYKKSVELNPNNQNAIGYLKKLGVDVSDLVKEAVVPDAILETYVGKYQLMPSFIITITKEGSQLKAQATGQPIADIFPKSENVFYLKVVNAQLTFNKNDEGKVFSVNLLQGGREITGKKIE</sequence>
<protein>
    <submittedName>
        <fullName evidence="7">DUF3471 domain-containing protein</fullName>
    </submittedName>
</protein>
<dbReference type="EMBL" id="SRSO01000001">
    <property type="protein sequence ID" value="TGV04658.1"/>
    <property type="molecule type" value="Genomic_DNA"/>
</dbReference>
<dbReference type="InterPro" id="IPR011990">
    <property type="entry name" value="TPR-like_helical_dom_sf"/>
</dbReference>
<dbReference type="InterPro" id="IPR012338">
    <property type="entry name" value="Beta-lactam/transpept-like"/>
</dbReference>
<organism evidence="7 8">
    <name type="scientific">Flavivirga rizhaonensis</name>
    <dbReference type="NCBI Taxonomy" id="2559571"/>
    <lineage>
        <taxon>Bacteria</taxon>
        <taxon>Pseudomonadati</taxon>
        <taxon>Bacteroidota</taxon>
        <taxon>Flavobacteriia</taxon>
        <taxon>Flavobacteriales</taxon>
        <taxon>Flavobacteriaceae</taxon>
        <taxon>Flavivirga</taxon>
    </lineage>
</organism>
<dbReference type="RefSeq" id="WP_135874419.1">
    <property type="nucleotide sequence ID" value="NZ_SRSO01000001.1"/>
</dbReference>
<dbReference type="InterPro" id="IPR001466">
    <property type="entry name" value="Beta-lactam-related"/>
</dbReference>
<dbReference type="InterPro" id="IPR050491">
    <property type="entry name" value="AmpC-like"/>
</dbReference>
<name>A0A4S1E3N8_9FLAO</name>
<feature type="signal peptide" evidence="4">
    <location>
        <begin position="1"/>
        <end position="28"/>
    </location>
</feature>
<dbReference type="InterPro" id="IPR021860">
    <property type="entry name" value="Peptidase_S12_Pab87-rel_C"/>
</dbReference>
<dbReference type="PROSITE" id="PS50005">
    <property type="entry name" value="TPR"/>
    <property type="match status" value="1"/>
</dbReference>
<dbReference type="Pfam" id="PF00144">
    <property type="entry name" value="Beta-lactamase"/>
    <property type="match status" value="1"/>
</dbReference>
<evidence type="ECO:0000313" key="7">
    <source>
        <dbReference type="EMBL" id="TGV04658.1"/>
    </source>
</evidence>
<keyword evidence="2" id="KW-0472">Membrane</keyword>
<keyword evidence="3" id="KW-0802">TPR repeat</keyword>
<feature type="repeat" description="TPR" evidence="3">
    <location>
        <begin position="444"/>
        <end position="477"/>
    </location>
</feature>
<dbReference type="Gene3D" id="1.25.40.10">
    <property type="entry name" value="Tetratricopeptide repeat domain"/>
    <property type="match status" value="1"/>
</dbReference>
<feature type="domain" description="Peptidase S12 Pab87-related C-terminal" evidence="6">
    <location>
        <begin position="500"/>
        <end position="574"/>
    </location>
</feature>
<dbReference type="GO" id="GO:0016020">
    <property type="term" value="C:membrane"/>
    <property type="evidence" value="ECO:0007669"/>
    <property type="project" value="UniProtKB-SubCell"/>
</dbReference>
<gene>
    <name evidence="7" type="ORF">EM932_00595</name>
</gene>
<dbReference type="OrthoDB" id="9793489at2"/>
<evidence type="ECO:0000259" key="5">
    <source>
        <dbReference type="Pfam" id="PF00144"/>
    </source>
</evidence>
<dbReference type="Gene3D" id="3.40.710.10">
    <property type="entry name" value="DD-peptidase/beta-lactamase superfamily"/>
    <property type="match status" value="1"/>
</dbReference>
<keyword evidence="4" id="KW-0732">Signal</keyword>
<evidence type="ECO:0000256" key="2">
    <source>
        <dbReference type="ARBA" id="ARBA00023136"/>
    </source>
</evidence>
<evidence type="ECO:0000259" key="6">
    <source>
        <dbReference type="Pfam" id="PF11954"/>
    </source>
</evidence>
<dbReference type="Proteomes" id="UP000307602">
    <property type="component" value="Unassembled WGS sequence"/>
</dbReference>
<accession>A0A4S1E3N8</accession>
<proteinExistence type="predicted"/>
<feature type="domain" description="Beta-lactamase-related" evidence="5">
    <location>
        <begin position="38"/>
        <end position="351"/>
    </location>
</feature>
<evidence type="ECO:0000313" key="8">
    <source>
        <dbReference type="Proteomes" id="UP000307602"/>
    </source>
</evidence>
<keyword evidence="8" id="KW-1185">Reference proteome</keyword>
<dbReference type="PANTHER" id="PTHR46825">
    <property type="entry name" value="D-ALANYL-D-ALANINE-CARBOXYPEPTIDASE/ENDOPEPTIDASE AMPH"/>
    <property type="match status" value="1"/>
</dbReference>
<dbReference type="SUPFAM" id="SSF48452">
    <property type="entry name" value="TPR-like"/>
    <property type="match status" value="1"/>
</dbReference>
<dbReference type="InterPro" id="IPR019734">
    <property type="entry name" value="TPR_rpt"/>
</dbReference>
<evidence type="ECO:0000256" key="4">
    <source>
        <dbReference type="SAM" id="SignalP"/>
    </source>
</evidence>